<comment type="caution">
    <text evidence="11">The sequence shown here is derived from an EMBL/GenBank/DDBJ whole genome shotgun (WGS) entry which is preliminary data.</text>
</comment>
<dbReference type="NCBIfam" id="TIGR00810">
    <property type="entry name" value="secG"/>
    <property type="match status" value="1"/>
</dbReference>
<dbReference type="EMBL" id="LAZR01029948">
    <property type="protein sequence ID" value="KKL58075.1"/>
    <property type="molecule type" value="Genomic_DNA"/>
</dbReference>
<comment type="subcellular location">
    <subcellularLocation>
        <location evidence="1">Cell membrane</location>
        <topology evidence="1">Multi-pass membrane protein</topology>
    </subcellularLocation>
</comment>
<comment type="similarity">
    <text evidence="2">Belongs to the SecG family.</text>
</comment>
<evidence type="ECO:0000256" key="8">
    <source>
        <dbReference type="ARBA" id="ARBA00023010"/>
    </source>
</evidence>
<keyword evidence="8" id="KW-0811">Translocation</keyword>
<keyword evidence="9 10" id="KW-0472">Membrane</keyword>
<name>A0A0F9FLC5_9ZZZZ</name>
<evidence type="ECO:0000256" key="7">
    <source>
        <dbReference type="ARBA" id="ARBA00022989"/>
    </source>
</evidence>
<dbReference type="GO" id="GO:0043952">
    <property type="term" value="P:protein transport by the Sec complex"/>
    <property type="evidence" value="ECO:0007669"/>
    <property type="project" value="TreeGrafter"/>
</dbReference>
<dbReference type="Pfam" id="PF03840">
    <property type="entry name" value="SecG"/>
    <property type="match status" value="1"/>
</dbReference>
<accession>A0A0F9FLC5</accession>
<dbReference type="GO" id="GO:0009306">
    <property type="term" value="P:protein secretion"/>
    <property type="evidence" value="ECO:0007669"/>
    <property type="project" value="InterPro"/>
</dbReference>
<evidence type="ECO:0000256" key="3">
    <source>
        <dbReference type="ARBA" id="ARBA00022448"/>
    </source>
</evidence>
<organism evidence="11">
    <name type="scientific">marine sediment metagenome</name>
    <dbReference type="NCBI Taxonomy" id="412755"/>
    <lineage>
        <taxon>unclassified sequences</taxon>
        <taxon>metagenomes</taxon>
        <taxon>ecological metagenomes</taxon>
    </lineage>
</organism>
<evidence type="ECO:0000313" key="11">
    <source>
        <dbReference type="EMBL" id="KKL58075.1"/>
    </source>
</evidence>
<keyword evidence="3" id="KW-0813">Transport</keyword>
<proteinExistence type="inferred from homology"/>
<evidence type="ECO:0000256" key="6">
    <source>
        <dbReference type="ARBA" id="ARBA00022927"/>
    </source>
</evidence>
<evidence type="ECO:0008006" key="12">
    <source>
        <dbReference type="Google" id="ProtNLM"/>
    </source>
</evidence>
<dbReference type="InterPro" id="IPR004692">
    <property type="entry name" value="SecG"/>
</dbReference>
<evidence type="ECO:0000256" key="2">
    <source>
        <dbReference type="ARBA" id="ARBA00008445"/>
    </source>
</evidence>
<dbReference type="PANTHER" id="PTHR34182:SF1">
    <property type="entry name" value="PROTEIN-EXPORT MEMBRANE PROTEIN SECG"/>
    <property type="match status" value="1"/>
</dbReference>
<dbReference type="PANTHER" id="PTHR34182">
    <property type="entry name" value="PROTEIN-EXPORT MEMBRANE PROTEIN SECG"/>
    <property type="match status" value="1"/>
</dbReference>
<dbReference type="GO" id="GO:0005886">
    <property type="term" value="C:plasma membrane"/>
    <property type="evidence" value="ECO:0007669"/>
    <property type="project" value="UniProtKB-SubCell"/>
</dbReference>
<feature type="transmembrane region" description="Helical" evidence="10">
    <location>
        <begin position="50"/>
        <end position="72"/>
    </location>
</feature>
<keyword evidence="6" id="KW-0653">Protein transport</keyword>
<keyword evidence="7 10" id="KW-1133">Transmembrane helix</keyword>
<dbReference type="GO" id="GO:0015450">
    <property type="term" value="F:protein-transporting ATPase activity"/>
    <property type="evidence" value="ECO:0007669"/>
    <property type="project" value="InterPro"/>
</dbReference>
<evidence type="ECO:0000256" key="9">
    <source>
        <dbReference type="ARBA" id="ARBA00023136"/>
    </source>
</evidence>
<sequence length="109" mass="11835">MGLLLILHIMVSILLIVTILLQVGKGATTGASFGGGVRTFFGVMGAISPLAKVIIVLAIIFMTTTLFMSVFYSRSKPPQIEPETETSMVDKKSLLVAGYWLLEEEKSRT</sequence>
<protein>
    <recommendedName>
        <fullName evidence="12">Protein-export membrane protein SecG</fullName>
    </recommendedName>
</protein>
<evidence type="ECO:0000256" key="5">
    <source>
        <dbReference type="ARBA" id="ARBA00022692"/>
    </source>
</evidence>
<dbReference type="GO" id="GO:0065002">
    <property type="term" value="P:intracellular protein transmembrane transport"/>
    <property type="evidence" value="ECO:0007669"/>
    <property type="project" value="TreeGrafter"/>
</dbReference>
<reference evidence="11" key="1">
    <citation type="journal article" date="2015" name="Nature">
        <title>Complex archaea that bridge the gap between prokaryotes and eukaryotes.</title>
        <authorList>
            <person name="Spang A."/>
            <person name="Saw J.H."/>
            <person name="Jorgensen S.L."/>
            <person name="Zaremba-Niedzwiedzka K."/>
            <person name="Martijn J."/>
            <person name="Lind A.E."/>
            <person name="van Eijk R."/>
            <person name="Schleper C."/>
            <person name="Guy L."/>
            <person name="Ettema T.J."/>
        </authorList>
    </citation>
    <scope>NUCLEOTIDE SEQUENCE</scope>
</reference>
<dbReference type="AlphaFoldDB" id="A0A0F9FLC5"/>
<evidence type="ECO:0000256" key="10">
    <source>
        <dbReference type="SAM" id="Phobius"/>
    </source>
</evidence>
<evidence type="ECO:0000256" key="4">
    <source>
        <dbReference type="ARBA" id="ARBA00022475"/>
    </source>
</evidence>
<dbReference type="PRINTS" id="PR01651">
    <property type="entry name" value="SECGEXPORT"/>
</dbReference>
<evidence type="ECO:0000256" key="1">
    <source>
        <dbReference type="ARBA" id="ARBA00004651"/>
    </source>
</evidence>
<gene>
    <name evidence="11" type="ORF">LCGC14_2229030</name>
</gene>
<keyword evidence="4" id="KW-1003">Cell membrane</keyword>
<keyword evidence="5 10" id="KW-0812">Transmembrane</keyword>